<keyword evidence="5" id="KW-1185">Reference proteome</keyword>
<dbReference type="PANTHER" id="PTHR35530:SF1">
    <property type="entry name" value="2-HYDROXYMUCONATE TAUTOMERASE"/>
    <property type="match status" value="1"/>
</dbReference>
<feature type="domain" description="4-oxalocrotonate tautomerase-like" evidence="3">
    <location>
        <begin position="2"/>
        <end position="60"/>
    </location>
</feature>
<dbReference type="SUPFAM" id="SSF55331">
    <property type="entry name" value="Tautomerase/MIF"/>
    <property type="match status" value="2"/>
</dbReference>
<dbReference type="InterPro" id="IPR014347">
    <property type="entry name" value="Tautomerase/MIF_sf"/>
</dbReference>
<dbReference type="Pfam" id="PF01361">
    <property type="entry name" value="Tautomerase"/>
    <property type="match status" value="2"/>
</dbReference>
<dbReference type="InterPro" id="IPR018191">
    <property type="entry name" value="4-OT"/>
</dbReference>
<proteinExistence type="inferred from homology"/>
<protein>
    <recommendedName>
        <fullName evidence="3">4-oxalocrotonate tautomerase-like domain-containing protein</fullName>
    </recommendedName>
</protein>
<comment type="similarity">
    <text evidence="1">Belongs to the 4-oxalocrotonate tautomerase family.</text>
</comment>
<dbReference type="Gene3D" id="3.30.429.10">
    <property type="entry name" value="Macrophage Migration Inhibitory Factor"/>
    <property type="match status" value="2"/>
</dbReference>
<dbReference type="NCBIfam" id="NF002571">
    <property type="entry name" value="PRK02220.1"/>
    <property type="match status" value="1"/>
</dbReference>
<dbReference type="PANTHER" id="PTHR35530">
    <property type="entry name" value="TAUTOMERASE-RELATED"/>
    <property type="match status" value="1"/>
</dbReference>
<evidence type="ECO:0000313" key="4">
    <source>
        <dbReference type="EMBL" id="GLT21281.1"/>
    </source>
</evidence>
<organism evidence="4 5">
    <name type="scientific">Zoogloea oryzae</name>
    <dbReference type="NCBI Taxonomy" id="310767"/>
    <lineage>
        <taxon>Bacteria</taxon>
        <taxon>Pseudomonadati</taxon>
        <taxon>Pseudomonadota</taxon>
        <taxon>Betaproteobacteria</taxon>
        <taxon>Rhodocyclales</taxon>
        <taxon>Zoogloeaceae</taxon>
        <taxon>Zoogloea</taxon>
    </lineage>
</organism>
<accession>A0ABQ6F8Q2</accession>
<dbReference type="NCBIfam" id="TIGR00013">
    <property type="entry name" value="taut"/>
    <property type="match status" value="2"/>
</dbReference>
<comment type="caution">
    <text evidence="4">The sequence shown here is derived from an EMBL/GenBank/DDBJ whole genome shotgun (WGS) entry which is preliminary data.</text>
</comment>
<evidence type="ECO:0000259" key="3">
    <source>
        <dbReference type="Pfam" id="PF01361"/>
    </source>
</evidence>
<reference evidence="5" key="1">
    <citation type="journal article" date="2019" name="Int. J. Syst. Evol. Microbiol.">
        <title>The Global Catalogue of Microorganisms (GCM) 10K type strain sequencing project: providing services to taxonomists for standard genome sequencing and annotation.</title>
        <authorList>
            <consortium name="The Broad Institute Genomics Platform"/>
            <consortium name="The Broad Institute Genome Sequencing Center for Infectious Disease"/>
            <person name="Wu L."/>
            <person name="Ma J."/>
        </authorList>
    </citation>
    <scope>NUCLEOTIDE SEQUENCE [LARGE SCALE GENOMIC DNA]</scope>
    <source>
        <strain evidence="5">NBRC 102407</strain>
    </source>
</reference>
<gene>
    <name evidence="4" type="ORF">GCM10007933_07330</name>
</gene>
<dbReference type="EMBL" id="BSPX01000006">
    <property type="protein sequence ID" value="GLT21281.1"/>
    <property type="molecule type" value="Genomic_DNA"/>
</dbReference>
<keyword evidence="2" id="KW-0413">Isomerase</keyword>
<dbReference type="InterPro" id="IPR004370">
    <property type="entry name" value="4-OT-like_dom"/>
</dbReference>
<evidence type="ECO:0000256" key="1">
    <source>
        <dbReference type="ARBA" id="ARBA00006723"/>
    </source>
</evidence>
<feature type="domain" description="4-oxalocrotonate tautomerase-like" evidence="3">
    <location>
        <begin position="67"/>
        <end position="124"/>
    </location>
</feature>
<name>A0ABQ6F8Q2_9RHOO</name>
<dbReference type="CDD" id="cd00491">
    <property type="entry name" value="4Oxalocrotonate_Tautomerase"/>
    <property type="match status" value="2"/>
</dbReference>
<dbReference type="Proteomes" id="UP001157167">
    <property type="component" value="Unassembled WGS sequence"/>
</dbReference>
<evidence type="ECO:0000256" key="2">
    <source>
        <dbReference type="ARBA" id="ARBA00023235"/>
    </source>
</evidence>
<evidence type="ECO:0000313" key="5">
    <source>
        <dbReference type="Proteomes" id="UP001157167"/>
    </source>
</evidence>
<sequence>MPFAQVHLVEGHSAEQKRAVITKVTQALQDAVGAPRPNIRVWIHELPKCDFGIGGESVEALEDTALPFAQLFLIEGRSEEQKRAVIENVTQALEEAVGAARQVIRVWIQEVPKTNWGIAGKTAKDLGR</sequence>